<feature type="compositionally biased region" description="Low complexity" evidence="1">
    <location>
        <begin position="76"/>
        <end position="96"/>
    </location>
</feature>
<comment type="caution">
    <text evidence="3">The sequence shown here is derived from an EMBL/GenBank/DDBJ whole genome shotgun (WGS) entry which is preliminary data.</text>
</comment>
<organism evidence="3 5">
    <name type="scientific">Puccinia graminis f. sp. tritici</name>
    <dbReference type="NCBI Taxonomy" id="56615"/>
    <lineage>
        <taxon>Eukaryota</taxon>
        <taxon>Fungi</taxon>
        <taxon>Dikarya</taxon>
        <taxon>Basidiomycota</taxon>
        <taxon>Pucciniomycotina</taxon>
        <taxon>Pucciniomycetes</taxon>
        <taxon>Pucciniales</taxon>
        <taxon>Pucciniaceae</taxon>
        <taxon>Puccinia</taxon>
    </lineage>
</organism>
<feature type="compositionally biased region" description="Polar residues" evidence="1">
    <location>
        <begin position="483"/>
        <end position="506"/>
    </location>
</feature>
<protein>
    <submittedName>
        <fullName evidence="3">Uncharacterized protein</fullName>
    </submittedName>
</protein>
<evidence type="ECO:0000313" key="5">
    <source>
        <dbReference type="Proteomes" id="UP000325313"/>
    </source>
</evidence>
<feature type="compositionally biased region" description="Low complexity" evidence="1">
    <location>
        <begin position="111"/>
        <end position="125"/>
    </location>
</feature>
<feature type="region of interest" description="Disordered" evidence="1">
    <location>
        <begin position="483"/>
        <end position="552"/>
    </location>
</feature>
<dbReference type="OrthoDB" id="2510764at2759"/>
<dbReference type="EMBL" id="VSWC01000040">
    <property type="protein sequence ID" value="KAA1105774.1"/>
    <property type="molecule type" value="Genomic_DNA"/>
</dbReference>
<feature type="compositionally biased region" description="Low complexity" evidence="1">
    <location>
        <begin position="169"/>
        <end position="191"/>
    </location>
</feature>
<dbReference type="Proteomes" id="UP000324748">
    <property type="component" value="Unassembled WGS sequence"/>
</dbReference>
<feature type="region of interest" description="Disordered" evidence="1">
    <location>
        <begin position="74"/>
        <end position="198"/>
    </location>
</feature>
<dbReference type="EMBL" id="VDEP01000041">
    <property type="protein sequence ID" value="KAA1135143.1"/>
    <property type="molecule type" value="Genomic_DNA"/>
</dbReference>
<dbReference type="AlphaFoldDB" id="A0A5B0SD45"/>
<evidence type="ECO:0000313" key="2">
    <source>
        <dbReference type="EMBL" id="KAA1105774.1"/>
    </source>
</evidence>
<reference evidence="4 5" key="1">
    <citation type="submission" date="2019-05" db="EMBL/GenBank/DDBJ databases">
        <title>Emergence of the Ug99 lineage of the wheat stem rust pathogen through somatic hybridization.</title>
        <authorList>
            <person name="Li F."/>
            <person name="Upadhyaya N.M."/>
            <person name="Sperschneider J."/>
            <person name="Matny O."/>
            <person name="Nguyen-Phuc H."/>
            <person name="Mago R."/>
            <person name="Raley C."/>
            <person name="Miller M.E."/>
            <person name="Silverstein K.A.T."/>
            <person name="Henningsen E."/>
            <person name="Hirsch C.D."/>
            <person name="Visser B."/>
            <person name="Pretorius Z.A."/>
            <person name="Steffenson B.J."/>
            <person name="Schwessinger B."/>
            <person name="Dodds P.N."/>
            <person name="Figueroa M."/>
        </authorList>
    </citation>
    <scope>NUCLEOTIDE SEQUENCE [LARGE SCALE GENOMIC DNA]</scope>
    <source>
        <strain evidence="2">21-0</strain>
        <strain evidence="3 5">Ug99</strain>
    </source>
</reference>
<accession>A0A5B0SD45</accession>
<gene>
    <name evidence="2" type="ORF">PGT21_018706</name>
    <name evidence="3" type="ORF">PGTUg99_020959</name>
</gene>
<sequence length="605" mass="67660">MILCRPHRSHRQTILSATSADCGRINRLYSNVNRRYYRVWLSSLRAQTPYSHNKRNMSDQLTPAIATTVASKIKESSVTSEAPSSSTSTKPTKNTSIATLNTCTIDRPAKSSSTSGSPHTSVSTKSSKKTSNKPARTSSKKKIKSPEVVPSDWDSSNEEETNGDKSNLSASRAPISKKSISSPDSIPSKESVGQLTDKEVLRSIHIKKKESEPCGVLSTNQIKPTASTTEFAKNPIQIIEQTKAIPVPSITESKTSSFPKISNDSTVQKKLENYFVPQGRTVRSESTTSSTQPSLSFTTEPYELASESDSDIITGATAQLWSKPKISKGRLEDDILAKYPQPLHPLLQSVKLYQEYYRQAKEKNDEDMKVVAISKALELQDDLTDKIDSQDFMTLFGGWDPKAECQEYLTGQTGRTYKRGKGIPVTPTPDPEIQVDPPTNMPTIHPTMSQPYQPKYAPQPEYQYPQNNQYYSTAGQYWNQASQYNPQPVMNTGPGQSHQGETNNRPPSAGNHNRNRNRNTNRRNQAYRAPNNLRPMSANSPQQRTNSQTARENRRVAYQRLIHQEMIRLSRTTQAQYQALEAMREQSAGYGNRRQPQEGGVNQNY</sequence>
<feature type="region of interest" description="Disordered" evidence="1">
    <location>
        <begin position="416"/>
        <end position="466"/>
    </location>
</feature>
<feature type="compositionally biased region" description="Low complexity" evidence="1">
    <location>
        <begin position="450"/>
        <end position="466"/>
    </location>
</feature>
<name>A0A5B0SD45_PUCGR</name>
<feature type="compositionally biased region" description="Polar residues" evidence="1">
    <location>
        <begin position="537"/>
        <end position="550"/>
    </location>
</feature>
<evidence type="ECO:0000256" key="1">
    <source>
        <dbReference type="SAM" id="MobiDB-lite"/>
    </source>
</evidence>
<evidence type="ECO:0000313" key="4">
    <source>
        <dbReference type="Proteomes" id="UP000324748"/>
    </source>
</evidence>
<evidence type="ECO:0000313" key="3">
    <source>
        <dbReference type="EMBL" id="KAA1135143.1"/>
    </source>
</evidence>
<keyword evidence="4" id="KW-1185">Reference proteome</keyword>
<dbReference type="Proteomes" id="UP000325313">
    <property type="component" value="Unassembled WGS sequence"/>
</dbReference>
<proteinExistence type="predicted"/>